<dbReference type="EMBL" id="JACFYX010000008">
    <property type="protein sequence ID" value="MBG0835510.1"/>
    <property type="molecule type" value="Genomic_DNA"/>
</dbReference>
<reference evidence="2" key="1">
    <citation type="submission" date="2020-07" db="EMBL/GenBank/DDBJ databases">
        <title>Pseudomonas chaetoceroseae sp. nov., a new member of the Pseudomonas oleovorans group isolated from a culture of Chaetoceros calcitrans.</title>
        <authorList>
            <person name="Girard L."/>
            <person name="Lood C."/>
            <person name="De Mot R."/>
            <person name="Baudart J."/>
        </authorList>
    </citation>
    <scope>NUCLEOTIDE SEQUENCE</scope>
    <source>
        <strain evidence="2">536</strain>
    </source>
</reference>
<dbReference type="RefSeq" id="WP_196474982.1">
    <property type="nucleotide sequence ID" value="NZ_JACFYX020000007.1"/>
</dbReference>
<accession>A0A931GAF9</accession>
<evidence type="ECO:0000256" key="1">
    <source>
        <dbReference type="SAM" id="Coils"/>
    </source>
</evidence>
<dbReference type="AlphaFoldDB" id="A0A931GAF9"/>
<evidence type="ECO:0000313" key="2">
    <source>
        <dbReference type="EMBL" id="MBG0835510.1"/>
    </source>
</evidence>
<organism evidence="2 3">
    <name type="scientific">Pseudomonas chaetocerotis</name>
    <dbReference type="NCBI Taxonomy" id="2758695"/>
    <lineage>
        <taxon>Bacteria</taxon>
        <taxon>Pseudomonadati</taxon>
        <taxon>Pseudomonadota</taxon>
        <taxon>Gammaproteobacteria</taxon>
        <taxon>Pseudomonadales</taxon>
        <taxon>Pseudomonadaceae</taxon>
        <taxon>Pseudomonas</taxon>
    </lineage>
</organism>
<name>A0A931GAF9_9PSED</name>
<sequence>MSEQVKRYSLSEFAEQHTHPVGPGTYVEATDYDALHAEAEALRAENGRLQSACDHNKTCAQVANELADQLAAELESARGLLRECRDTVSLAHDLAETQVEGEKYSALGWKITAFLTATQAPEVPDHLRHSAKMAEQGERQEAVCRLNTATALVQRMVECAGAQPSVATGYLRDILDVLKGGDSDQQPGPDVRSLIEAASAYLNALDSGAHDYDVKRARHNLRHELAAHRQAQRQA</sequence>
<dbReference type="Proteomes" id="UP000596932">
    <property type="component" value="Unassembled WGS sequence"/>
</dbReference>
<keyword evidence="3" id="KW-1185">Reference proteome</keyword>
<gene>
    <name evidence="2" type="ORF">H3221_10340</name>
</gene>
<feature type="coiled-coil region" evidence="1">
    <location>
        <begin position="32"/>
        <end position="87"/>
    </location>
</feature>
<comment type="caution">
    <text evidence="2">The sequence shown here is derived from an EMBL/GenBank/DDBJ whole genome shotgun (WGS) entry which is preliminary data.</text>
</comment>
<proteinExistence type="predicted"/>
<evidence type="ECO:0000313" key="3">
    <source>
        <dbReference type="Proteomes" id="UP000596932"/>
    </source>
</evidence>
<protein>
    <submittedName>
        <fullName evidence="2">Uncharacterized protein</fullName>
    </submittedName>
</protein>
<keyword evidence="1" id="KW-0175">Coiled coil</keyword>